<sequence length="131" mass="14328">MPEGQASRIAALLNESTERGLVSLVEKLAPLIQGNRLHNVVDLLSLVSDAIDMFDDAMIQKLMNAFESGIGTFWSLTNAARYAQNAAENSATPSAIELQRVAGQEDVRRGLHFSLLFLAVLGRQMRKDADD</sequence>
<keyword evidence="2" id="KW-1185">Reference proteome</keyword>
<gene>
    <name evidence="1" type="ORF">RO07_04060</name>
</gene>
<protein>
    <recommendedName>
        <fullName evidence="3">DUF1641 domain-containing protein</fullName>
    </recommendedName>
</protein>
<evidence type="ECO:0000313" key="2">
    <source>
        <dbReference type="Proteomes" id="UP000035086"/>
    </source>
</evidence>
<reference evidence="1" key="1">
    <citation type="submission" date="2016-11" db="EMBL/GenBank/DDBJ databases">
        <title>Complete Genome Sequencing of Pandoraea pulmonicola DSM 16583.</title>
        <authorList>
            <person name="Chan K.-G."/>
        </authorList>
    </citation>
    <scope>NUCLEOTIDE SEQUENCE</scope>
    <source>
        <strain evidence="1">DSM 16583</strain>
    </source>
</reference>
<dbReference type="EMBL" id="CP010310">
    <property type="protein sequence ID" value="AJC19863.1"/>
    <property type="molecule type" value="Genomic_DNA"/>
</dbReference>
<name>A0ABM5RWP7_PANPU</name>
<dbReference type="Proteomes" id="UP000035086">
    <property type="component" value="Chromosome"/>
</dbReference>
<evidence type="ECO:0000313" key="1">
    <source>
        <dbReference type="EMBL" id="AJC19863.1"/>
    </source>
</evidence>
<proteinExistence type="predicted"/>
<organism evidence="1 2">
    <name type="scientific">Pandoraea pulmonicola</name>
    <dbReference type="NCBI Taxonomy" id="93221"/>
    <lineage>
        <taxon>Bacteria</taxon>
        <taxon>Pseudomonadati</taxon>
        <taxon>Pseudomonadota</taxon>
        <taxon>Betaproteobacteria</taxon>
        <taxon>Burkholderiales</taxon>
        <taxon>Burkholderiaceae</taxon>
        <taxon>Pandoraea</taxon>
    </lineage>
</organism>
<evidence type="ECO:0008006" key="3">
    <source>
        <dbReference type="Google" id="ProtNLM"/>
    </source>
</evidence>
<accession>A0ABM5RWP7</accession>